<dbReference type="InterPro" id="IPR036259">
    <property type="entry name" value="MFS_trans_sf"/>
</dbReference>
<keyword evidence="28" id="KW-1185">Reference proteome</keyword>
<comment type="catalytic activity">
    <reaction evidence="17">
        <text>L-arginyl-glycine(out) = L-arginyl-glycine(in)</text>
        <dbReference type="Rhea" id="RHEA:79391"/>
        <dbReference type="ChEBI" id="CHEBI:229955"/>
    </reaction>
</comment>
<evidence type="ECO:0000256" key="21">
    <source>
        <dbReference type="ARBA" id="ARBA00044985"/>
    </source>
</evidence>
<evidence type="ECO:0000256" key="13">
    <source>
        <dbReference type="ARBA" id="ARBA00044893"/>
    </source>
</evidence>
<feature type="transmembrane region" description="Helical" evidence="26">
    <location>
        <begin position="270"/>
        <end position="289"/>
    </location>
</feature>
<comment type="catalytic activity">
    <reaction evidence="8">
        <text>L-lysyl-L-alanine(out) = L-lysyl-L-alanine(in)</text>
        <dbReference type="Rhea" id="RHEA:79399"/>
        <dbReference type="ChEBI" id="CHEBI:229954"/>
    </reaction>
</comment>
<feature type="transmembrane region" description="Helical" evidence="26">
    <location>
        <begin position="121"/>
        <end position="138"/>
    </location>
</feature>
<comment type="catalytic activity">
    <reaction evidence="16">
        <text>L-lysyl-L-lysine(out) = L-lysyl-L-lysine(in)</text>
        <dbReference type="Rhea" id="RHEA:79403"/>
        <dbReference type="ChEBI" id="CHEBI:229956"/>
    </reaction>
</comment>
<comment type="catalytic activity">
    <reaction evidence="19">
        <text>L-alanyl-L-lysine(out) = L-alanyl-L-lysine(in)</text>
        <dbReference type="Rhea" id="RHEA:79415"/>
        <dbReference type="ChEBI" id="CHEBI:192470"/>
    </reaction>
</comment>
<feature type="region of interest" description="Disordered" evidence="25">
    <location>
        <begin position="1"/>
        <end position="24"/>
    </location>
</feature>
<dbReference type="CDD" id="cd17340">
    <property type="entry name" value="MFS_MFSD1"/>
    <property type="match status" value="1"/>
</dbReference>
<accession>A0A9P0AGI5</accession>
<dbReference type="Pfam" id="PF07690">
    <property type="entry name" value="MFS_1"/>
    <property type="match status" value="1"/>
</dbReference>
<feature type="transmembrane region" description="Helical" evidence="26">
    <location>
        <begin position="90"/>
        <end position="109"/>
    </location>
</feature>
<evidence type="ECO:0000256" key="6">
    <source>
        <dbReference type="ARBA" id="ARBA00023136"/>
    </source>
</evidence>
<evidence type="ECO:0000256" key="9">
    <source>
        <dbReference type="ARBA" id="ARBA00044878"/>
    </source>
</evidence>
<feature type="transmembrane region" description="Helical" evidence="26">
    <location>
        <begin position="394"/>
        <end position="416"/>
    </location>
</feature>
<evidence type="ECO:0000256" key="11">
    <source>
        <dbReference type="ARBA" id="ARBA00044884"/>
    </source>
</evidence>
<comment type="catalytic activity">
    <reaction evidence="12">
        <text>L-lysyl-L-alpha-amino acid(out) = L-lysyl-L-alpha-amino acid(in)</text>
        <dbReference type="Rhea" id="RHEA:79387"/>
        <dbReference type="ChEBI" id="CHEBI:229965"/>
    </reaction>
</comment>
<comment type="catalytic activity">
    <reaction evidence="9">
        <text>L-histidyl-glycine(out) = L-histidyl-glycine(in)</text>
        <dbReference type="Rhea" id="RHEA:79395"/>
        <dbReference type="ChEBI" id="CHEBI:229957"/>
    </reaction>
</comment>
<feature type="transmembrane region" description="Helical" evidence="26">
    <location>
        <begin position="217"/>
        <end position="238"/>
    </location>
</feature>
<keyword evidence="7" id="KW-0458">Lysosome</keyword>
<evidence type="ECO:0000256" key="5">
    <source>
        <dbReference type="ARBA" id="ARBA00022989"/>
    </source>
</evidence>
<keyword evidence="5 26" id="KW-1133">Transmembrane helix</keyword>
<dbReference type="Proteomes" id="UP001152759">
    <property type="component" value="Chromosome 7"/>
</dbReference>
<evidence type="ECO:0000313" key="28">
    <source>
        <dbReference type="Proteomes" id="UP001152759"/>
    </source>
</evidence>
<sequence length="550" mass="61491">MAVREPLLAAEDTEGDEISRIPSPVDDIESNGGAQNNGCCHPNGGCSRLFALVFMCVLGFGSYFCYDNPGALQDDFIDDMGLSTSEFVQLYSWYSWPNVILCFVGGFLIDRVFGIRFGTMLYAMLVCVGQLIFASGAFNNSLWIMIAGRFIFGIGGESLAVAQNNYAVLWFKGKELNLVFGFQMSFARVGSFVNFQVVEPLYHYVNKYYKGYECLGIVLFIASGTCLLSLISSAILAWMDKRAHHVNSANNQQQAEEVVRLTDIKDFPKSFWMVTFVIVTYYVAIFPFVALGKVFFERKFDLEPSQANFVNSIVYLIAGFLSPFIGLALDKTGCNVMWAFFSILGTIIGHSLLAFTFLNPYYGMVCMAVGYTTVSSTLWPIIGLIIPEYQLGTAYGIAQSVQNLGLALIAMLAGLIVDMGGYLMLECFFLFCLGLALMMIIFIWIHDYMTSGILNMTVKQREIYERNRLAAEILEHEKLLAAGSMSDITPHDLLQPHSDLLQPHSDLYIRNRFLSRIGASVSTIKYFLRQKLFSSLSKRAMDLFFPCCAQ</sequence>
<evidence type="ECO:0000256" key="3">
    <source>
        <dbReference type="ARBA" id="ARBA00022448"/>
    </source>
</evidence>
<reference evidence="27" key="1">
    <citation type="submission" date="2021-12" db="EMBL/GenBank/DDBJ databases">
        <authorList>
            <person name="King R."/>
        </authorList>
    </citation>
    <scope>NUCLEOTIDE SEQUENCE</scope>
</reference>
<evidence type="ECO:0000256" key="17">
    <source>
        <dbReference type="ARBA" id="ARBA00044903"/>
    </source>
</evidence>
<evidence type="ECO:0000256" key="1">
    <source>
        <dbReference type="ARBA" id="ARBA00004155"/>
    </source>
</evidence>
<evidence type="ECO:0000256" key="25">
    <source>
        <dbReference type="SAM" id="MobiDB-lite"/>
    </source>
</evidence>
<dbReference type="Gene3D" id="1.20.1250.20">
    <property type="entry name" value="MFS general substrate transporter like domains"/>
    <property type="match status" value="2"/>
</dbReference>
<evidence type="ECO:0000256" key="8">
    <source>
        <dbReference type="ARBA" id="ARBA00044876"/>
    </source>
</evidence>
<feature type="transmembrane region" description="Helical" evidence="26">
    <location>
        <begin position="422"/>
        <end position="445"/>
    </location>
</feature>
<comment type="catalytic activity">
    <reaction evidence="10">
        <text>L-alpha-aminoacyl-L-arginine(out) = L-alpha-aminoacyl-L-arginine(in)</text>
        <dbReference type="Rhea" id="RHEA:79367"/>
        <dbReference type="ChEBI" id="CHEBI:229968"/>
    </reaction>
</comment>
<dbReference type="GO" id="GO:0022857">
    <property type="term" value="F:transmembrane transporter activity"/>
    <property type="evidence" value="ECO:0007669"/>
    <property type="project" value="InterPro"/>
</dbReference>
<evidence type="ECO:0000256" key="19">
    <source>
        <dbReference type="ARBA" id="ARBA00044919"/>
    </source>
</evidence>
<feature type="transmembrane region" description="Helical" evidence="26">
    <location>
        <begin position="178"/>
        <end position="197"/>
    </location>
</feature>
<comment type="similarity">
    <text evidence="2">Belongs to the major facilitator superfamily.</text>
</comment>
<proteinExistence type="inferred from homology"/>
<comment type="function">
    <text evidence="23">Lysosomal dipeptide uniporter that selectively exports lysine, arginine or histidine-containing dipeptides with a net positive charge from the lysosome lumen into the cytosol. Could play a role in a specific type of protein O-glycosylation indirectly regulating macrophages migration and tissue invasion. Also essential for liver homeostasis.</text>
</comment>
<evidence type="ECO:0000256" key="18">
    <source>
        <dbReference type="ARBA" id="ARBA00044912"/>
    </source>
</evidence>
<comment type="subunit">
    <text evidence="24">Homodimer. Interacts with lysosomal protein GLMP (via lumenal domain); the interaction starts while both proteins are still in the endoplasmic reticulum and is required for stabilization of MFSD1 in lysosomes but has no direct effect on its targeting to lysosomes or transporter activity.</text>
</comment>
<evidence type="ECO:0000256" key="4">
    <source>
        <dbReference type="ARBA" id="ARBA00022692"/>
    </source>
</evidence>
<evidence type="ECO:0000256" key="2">
    <source>
        <dbReference type="ARBA" id="ARBA00008335"/>
    </source>
</evidence>
<evidence type="ECO:0000256" key="22">
    <source>
        <dbReference type="ARBA" id="ARBA00045018"/>
    </source>
</evidence>
<evidence type="ECO:0000256" key="15">
    <source>
        <dbReference type="ARBA" id="ARBA00044899"/>
    </source>
</evidence>
<keyword evidence="3" id="KW-0813">Transport</keyword>
<evidence type="ECO:0000256" key="12">
    <source>
        <dbReference type="ARBA" id="ARBA00044891"/>
    </source>
</evidence>
<comment type="catalytic activity">
    <reaction evidence="14">
        <text>L-aspartyl-L-lysine(out) = L-aspartyl-L-lysine(in)</text>
        <dbReference type="Rhea" id="RHEA:79411"/>
        <dbReference type="ChEBI" id="CHEBI:229953"/>
    </reaction>
</comment>
<name>A0A9P0AGI5_BEMTA</name>
<dbReference type="InterPro" id="IPR052187">
    <property type="entry name" value="MFSD1"/>
</dbReference>
<evidence type="ECO:0000256" key="7">
    <source>
        <dbReference type="ARBA" id="ARBA00023228"/>
    </source>
</evidence>
<evidence type="ECO:0000256" key="23">
    <source>
        <dbReference type="ARBA" id="ARBA00045709"/>
    </source>
</evidence>
<comment type="catalytic activity">
    <reaction evidence="20">
        <text>L-lysyl-glycine(out) = L-lysyl-glycine(in)</text>
        <dbReference type="Rhea" id="RHEA:79407"/>
        <dbReference type="ChEBI" id="CHEBI:191202"/>
    </reaction>
</comment>
<protein>
    <recommendedName>
        <fullName evidence="21">Lysosomal dipeptide transporter MFSD1</fullName>
    </recommendedName>
    <alternativeName>
        <fullName evidence="22">Major facilitator superfamily domain-containing protein 1</fullName>
    </alternativeName>
</protein>
<feature type="transmembrane region" description="Helical" evidence="26">
    <location>
        <begin position="150"/>
        <end position="171"/>
    </location>
</feature>
<evidence type="ECO:0000256" key="20">
    <source>
        <dbReference type="ARBA" id="ARBA00044924"/>
    </source>
</evidence>
<comment type="subcellular location">
    <subcellularLocation>
        <location evidence="1">Lysosome membrane</location>
        <topology evidence="1">Multi-pass membrane protein</topology>
    </subcellularLocation>
</comment>
<keyword evidence="6 26" id="KW-0472">Membrane</keyword>
<keyword evidence="4 26" id="KW-0812">Transmembrane</keyword>
<organism evidence="27 28">
    <name type="scientific">Bemisia tabaci</name>
    <name type="common">Sweetpotato whitefly</name>
    <name type="synonym">Aleurodes tabaci</name>
    <dbReference type="NCBI Taxonomy" id="7038"/>
    <lineage>
        <taxon>Eukaryota</taxon>
        <taxon>Metazoa</taxon>
        <taxon>Ecdysozoa</taxon>
        <taxon>Arthropoda</taxon>
        <taxon>Hexapoda</taxon>
        <taxon>Insecta</taxon>
        <taxon>Pterygota</taxon>
        <taxon>Neoptera</taxon>
        <taxon>Paraneoptera</taxon>
        <taxon>Hemiptera</taxon>
        <taxon>Sternorrhyncha</taxon>
        <taxon>Aleyrodoidea</taxon>
        <taxon>Aleyrodidae</taxon>
        <taxon>Aleyrodinae</taxon>
        <taxon>Bemisia</taxon>
    </lineage>
</organism>
<evidence type="ECO:0000256" key="10">
    <source>
        <dbReference type="ARBA" id="ARBA00044881"/>
    </source>
</evidence>
<evidence type="ECO:0000256" key="14">
    <source>
        <dbReference type="ARBA" id="ARBA00044898"/>
    </source>
</evidence>
<comment type="catalytic activity">
    <reaction evidence="11">
        <text>L-alpha-aminoacyl-L-histidine(out) = L-alpha-aminoacyl-L-histidine(in)</text>
        <dbReference type="Rhea" id="RHEA:79375"/>
        <dbReference type="ChEBI" id="CHEBI:229967"/>
    </reaction>
</comment>
<evidence type="ECO:0000256" key="24">
    <source>
        <dbReference type="ARBA" id="ARBA00046376"/>
    </source>
</evidence>
<gene>
    <name evidence="27" type="ORF">BEMITA_LOCUS11130</name>
</gene>
<evidence type="ECO:0000256" key="16">
    <source>
        <dbReference type="ARBA" id="ARBA00044900"/>
    </source>
</evidence>
<comment type="catalytic activity">
    <reaction evidence="18">
        <text>L-histidyl-L-alpha-amino acid(out) = L-histidyl-L-alpha-amino acid(in)</text>
        <dbReference type="Rhea" id="RHEA:79379"/>
        <dbReference type="ChEBI" id="CHEBI:229964"/>
    </reaction>
</comment>
<feature type="transmembrane region" description="Helical" evidence="26">
    <location>
        <begin position="49"/>
        <end position="66"/>
    </location>
</feature>
<evidence type="ECO:0000256" key="26">
    <source>
        <dbReference type="SAM" id="Phobius"/>
    </source>
</evidence>
<comment type="catalytic activity">
    <reaction evidence="13">
        <text>L-alpha-aminoacyl-L-lysine(out) = L-alpha-aminoacyl-L-lysine(in)</text>
        <dbReference type="Rhea" id="RHEA:79383"/>
        <dbReference type="ChEBI" id="CHEBI:229966"/>
    </reaction>
</comment>
<dbReference type="InterPro" id="IPR011701">
    <property type="entry name" value="MFS"/>
</dbReference>
<feature type="transmembrane region" description="Helical" evidence="26">
    <location>
        <begin position="309"/>
        <end position="329"/>
    </location>
</feature>
<feature type="transmembrane region" description="Helical" evidence="26">
    <location>
        <begin position="361"/>
        <end position="382"/>
    </location>
</feature>
<dbReference type="SUPFAM" id="SSF103473">
    <property type="entry name" value="MFS general substrate transporter"/>
    <property type="match status" value="1"/>
</dbReference>
<dbReference type="AlphaFoldDB" id="A0A9P0AGI5"/>
<comment type="catalytic activity">
    <reaction evidence="15">
        <text>L-arginyl-L-alpha-amino acid(out) = L-arginyl-L-alpha-amino acid(in)</text>
        <dbReference type="Rhea" id="RHEA:79371"/>
        <dbReference type="ChEBI" id="CHEBI:84315"/>
    </reaction>
</comment>
<dbReference type="PANTHER" id="PTHR23512">
    <property type="entry name" value="MAJOR FACILITATOR SUPERFAMILY DOMAIN-CONTAINING PROTEIN 1"/>
    <property type="match status" value="1"/>
</dbReference>
<evidence type="ECO:0000313" key="27">
    <source>
        <dbReference type="EMBL" id="CAH0392634.1"/>
    </source>
</evidence>
<feature type="transmembrane region" description="Helical" evidence="26">
    <location>
        <begin position="336"/>
        <end position="355"/>
    </location>
</feature>
<dbReference type="GO" id="GO:0005765">
    <property type="term" value="C:lysosomal membrane"/>
    <property type="evidence" value="ECO:0007669"/>
    <property type="project" value="UniProtKB-SubCell"/>
</dbReference>
<dbReference type="EMBL" id="OU963868">
    <property type="protein sequence ID" value="CAH0392634.1"/>
    <property type="molecule type" value="Genomic_DNA"/>
</dbReference>
<dbReference type="PANTHER" id="PTHR23512:SF3">
    <property type="entry name" value="MAJOR FACILITATOR SUPERFAMILY DOMAIN-CONTAINING PROTEIN 1"/>
    <property type="match status" value="1"/>
</dbReference>